<protein>
    <recommendedName>
        <fullName evidence="5">DUF883 domain-containing protein</fullName>
    </recommendedName>
</protein>
<evidence type="ECO:0008006" key="5">
    <source>
        <dbReference type="Google" id="ProtNLM"/>
    </source>
</evidence>
<accession>A0A917YSN7</accession>
<keyword evidence="2" id="KW-1133">Transmembrane helix</keyword>
<feature type="transmembrane region" description="Helical" evidence="2">
    <location>
        <begin position="87"/>
        <end position="104"/>
    </location>
</feature>
<dbReference type="EMBL" id="BMLS01000001">
    <property type="protein sequence ID" value="GGO65172.1"/>
    <property type="molecule type" value="Genomic_DNA"/>
</dbReference>
<reference evidence="3" key="2">
    <citation type="submission" date="2020-09" db="EMBL/GenBank/DDBJ databases">
        <authorList>
            <person name="Sun Q."/>
            <person name="Zhou Y."/>
        </authorList>
    </citation>
    <scope>NUCLEOTIDE SEQUENCE</scope>
    <source>
        <strain evidence="3">CGMCC 1.7086</strain>
    </source>
</reference>
<comment type="caution">
    <text evidence="3">The sequence shown here is derived from an EMBL/GenBank/DDBJ whole genome shotgun (WGS) entry which is preliminary data.</text>
</comment>
<feature type="compositionally biased region" description="Polar residues" evidence="1">
    <location>
        <begin position="1"/>
        <end position="17"/>
    </location>
</feature>
<dbReference type="AlphaFoldDB" id="A0A917YSN7"/>
<gene>
    <name evidence="3" type="ORF">GCM10010982_06340</name>
</gene>
<evidence type="ECO:0000256" key="1">
    <source>
        <dbReference type="SAM" id="MobiDB-lite"/>
    </source>
</evidence>
<keyword evidence="2" id="KW-0812">Transmembrane</keyword>
<keyword evidence="4" id="KW-1185">Reference proteome</keyword>
<proteinExistence type="predicted"/>
<sequence length="108" mass="11648">MKAQSQNIDPKSKTATGKGQAEPLLSEQLADTLHHSIDAMSQKASATEQGVRNSVTASSRYLKANKQKLERNWARSGARKYATEHPVMTAGVAFGLGVVITALLRKGR</sequence>
<feature type="region of interest" description="Disordered" evidence="1">
    <location>
        <begin position="1"/>
        <end position="59"/>
    </location>
</feature>
<evidence type="ECO:0000313" key="4">
    <source>
        <dbReference type="Proteomes" id="UP000606935"/>
    </source>
</evidence>
<reference evidence="3" key="1">
    <citation type="journal article" date="2014" name="Int. J. Syst. Evol. Microbiol.">
        <title>Complete genome sequence of Corynebacterium casei LMG S-19264T (=DSM 44701T), isolated from a smear-ripened cheese.</title>
        <authorList>
            <consortium name="US DOE Joint Genome Institute (JGI-PGF)"/>
            <person name="Walter F."/>
            <person name="Albersmeier A."/>
            <person name="Kalinowski J."/>
            <person name="Ruckert C."/>
        </authorList>
    </citation>
    <scope>NUCLEOTIDE SEQUENCE</scope>
    <source>
        <strain evidence="3">CGMCC 1.7086</strain>
    </source>
</reference>
<keyword evidence="2" id="KW-0472">Membrane</keyword>
<evidence type="ECO:0000256" key="2">
    <source>
        <dbReference type="SAM" id="Phobius"/>
    </source>
</evidence>
<evidence type="ECO:0000313" key="3">
    <source>
        <dbReference type="EMBL" id="GGO65172.1"/>
    </source>
</evidence>
<dbReference type="Proteomes" id="UP000606935">
    <property type="component" value="Unassembled WGS sequence"/>
</dbReference>
<dbReference type="RefSeq" id="WP_188690166.1">
    <property type="nucleotide sequence ID" value="NZ_BMLS01000001.1"/>
</dbReference>
<feature type="compositionally biased region" description="Polar residues" evidence="1">
    <location>
        <begin position="42"/>
        <end position="59"/>
    </location>
</feature>
<organism evidence="3 4">
    <name type="scientific">Bowmanella pacifica</name>
    <dbReference type="NCBI Taxonomy" id="502051"/>
    <lineage>
        <taxon>Bacteria</taxon>
        <taxon>Pseudomonadati</taxon>
        <taxon>Pseudomonadota</taxon>
        <taxon>Gammaproteobacteria</taxon>
        <taxon>Alteromonadales</taxon>
        <taxon>Alteromonadaceae</taxon>
        <taxon>Bowmanella</taxon>
    </lineage>
</organism>
<name>A0A917YSN7_9ALTE</name>